<keyword evidence="5" id="KW-1185">Reference proteome</keyword>
<feature type="compositionally biased region" description="Polar residues" evidence="3">
    <location>
        <begin position="600"/>
        <end position="615"/>
    </location>
</feature>
<dbReference type="InterPro" id="IPR036770">
    <property type="entry name" value="Ankyrin_rpt-contain_sf"/>
</dbReference>
<dbReference type="InterPro" id="IPR002110">
    <property type="entry name" value="Ankyrin_rpt"/>
</dbReference>
<organism evidence="4 5">
    <name type="scientific">Neonectria punicea</name>
    <dbReference type="NCBI Taxonomy" id="979145"/>
    <lineage>
        <taxon>Eukaryota</taxon>
        <taxon>Fungi</taxon>
        <taxon>Dikarya</taxon>
        <taxon>Ascomycota</taxon>
        <taxon>Pezizomycotina</taxon>
        <taxon>Sordariomycetes</taxon>
        <taxon>Hypocreomycetidae</taxon>
        <taxon>Hypocreales</taxon>
        <taxon>Nectriaceae</taxon>
        <taxon>Neonectria</taxon>
    </lineage>
</organism>
<dbReference type="Pfam" id="PF12796">
    <property type="entry name" value="Ank_2"/>
    <property type="match status" value="1"/>
</dbReference>
<evidence type="ECO:0000256" key="3">
    <source>
        <dbReference type="SAM" id="MobiDB-lite"/>
    </source>
</evidence>
<dbReference type="Proteomes" id="UP001498476">
    <property type="component" value="Unassembled WGS sequence"/>
</dbReference>
<dbReference type="EMBL" id="JAZAVJ010000495">
    <property type="protein sequence ID" value="KAK7397525.1"/>
    <property type="molecule type" value="Genomic_DNA"/>
</dbReference>
<name>A0ABR1GH15_9HYPO</name>
<evidence type="ECO:0000256" key="2">
    <source>
        <dbReference type="ARBA" id="ARBA00023043"/>
    </source>
</evidence>
<evidence type="ECO:0000313" key="4">
    <source>
        <dbReference type="EMBL" id="KAK7397525.1"/>
    </source>
</evidence>
<dbReference type="PANTHER" id="PTHR24198:SF165">
    <property type="entry name" value="ANKYRIN REPEAT-CONTAINING PROTEIN-RELATED"/>
    <property type="match status" value="1"/>
</dbReference>
<gene>
    <name evidence="4" type="ORF">QQX98_013109</name>
</gene>
<protein>
    <submittedName>
        <fullName evidence="4">Uncharacterized protein</fullName>
    </submittedName>
</protein>
<evidence type="ECO:0000313" key="5">
    <source>
        <dbReference type="Proteomes" id="UP001498476"/>
    </source>
</evidence>
<keyword evidence="2" id="KW-0040">ANK repeat</keyword>
<keyword evidence="1" id="KW-0677">Repeat</keyword>
<dbReference type="Gene3D" id="1.25.40.20">
    <property type="entry name" value="Ankyrin repeat-containing domain"/>
    <property type="match status" value="1"/>
</dbReference>
<feature type="region of interest" description="Disordered" evidence="3">
    <location>
        <begin position="587"/>
        <end position="615"/>
    </location>
</feature>
<dbReference type="SUPFAM" id="SSF48403">
    <property type="entry name" value="Ankyrin repeat"/>
    <property type="match status" value="1"/>
</dbReference>
<proteinExistence type="predicted"/>
<evidence type="ECO:0000256" key="1">
    <source>
        <dbReference type="ARBA" id="ARBA00022737"/>
    </source>
</evidence>
<sequence length="615" mass="68722">MLEQIAYIDDYDTLGQKADKKDIHNALVLVYQKLIEFYKAGFEILTKKGAKLVIRLVLENNHLPSITSSQRIPRLKTVLSSRPQEEILEQMDEMAKIDLGSDAKRDGIIVEKTVERELPLPGQLSELYVTLFSQCTSNDAENQELARTALKLLAIARRPLSILELAWAVALGTAQQEVTTIAALADTVRYDPADRGFGEFFIYASCHWVEHFGAITVEPLPSLSSMENLCQAGSTRLHNWIQQNCRPDCAIKHRFQFDSSLYDPLSVTSLYGSEAMLRDMLENSDFGKDKFLPQPALGAADQILQWGDLSRLRILLESRIGHQLQNLDFFRLVIEKWSNPSTHYDTWDPVFDLVDHVLDILVQKQWGNELLCMAASAGCMPIVQRLMIRAQQKAEVRSELLYGVRCQQQRLFGRPLHQSVGEAVLGNHVDVVEYLLKEKGIEAHVQFRNSRGESVLHLASRLCNPAMFRLLVPHLQEGIHQTDDQGDTALQRIVMSSAASGDRYESARILLLQGGADWGSHSRGEQQIPLRLAVRLGDLDMCHLLVRVGKMNPLSAVTGEGGGQMGLKDETPEDEEILPEILQFLRASAKPPSPAPSVLSRGSRTMTGSSEGLVT</sequence>
<dbReference type="PANTHER" id="PTHR24198">
    <property type="entry name" value="ANKYRIN REPEAT AND PROTEIN KINASE DOMAIN-CONTAINING PROTEIN"/>
    <property type="match status" value="1"/>
</dbReference>
<comment type="caution">
    <text evidence="4">The sequence shown here is derived from an EMBL/GenBank/DDBJ whole genome shotgun (WGS) entry which is preliminary data.</text>
</comment>
<accession>A0ABR1GH15</accession>
<reference evidence="4 5" key="1">
    <citation type="journal article" date="2025" name="Microbiol. Resour. Announc.">
        <title>Draft genome sequences for Neonectria magnoliae and Neonectria punicea, canker pathogens of Liriodendron tulipifera and Acer saccharum in West Virginia.</title>
        <authorList>
            <person name="Petronek H.M."/>
            <person name="Kasson M.T."/>
            <person name="Metheny A.M."/>
            <person name="Stauder C.M."/>
            <person name="Lovett B."/>
            <person name="Lynch S.C."/>
            <person name="Garnas J.R."/>
            <person name="Kasson L.R."/>
            <person name="Stajich J.E."/>
        </authorList>
    </citation>
    <scope>NUCLEOTIDE SEQUENCE [LARGE SCALE GENOMIC DNA]</scope>
    <source>
        <strain evidence="4 5">NRRL 64653</strain>
    </source>
</reference>